<dbReference type="InterPro" id="IPR036770">
    <property type="entry name" value="Ankyrin_rpt-contain_sf"/>
</dbReference>
<reference evidence="4" key="1">
    <citation type="journal article" date="2020" name="Stud. Mycol.">
        <title>101 Dothideomycetes genomes: a test case for predicting lifestyles and emergence of pathogens.</title>
        <authorList>
            <person name="Haridas S."/>
            <person name="Albert R."/>
            <person name="Binder M."/>
            <person name="Bloem J."/>
            <person name="Labutti K."/>
            <person name="Salamov A."/>
            <person name="Andreopoulos B."/>
            <person name="Baker S."/>
            <person name="Barry K."/>
            <person name="Bills G."/>
            <person name="Bluhm B."/>
            <person name="Cannon C."/>
            <person name="Castanera R."/>
            <person name="Culley D."/>
            <person name="Daum C."/>
            <person name="Ezra D."/>
            <person name="Gonzalez J."/>
            <person name="Henrissat B."/>
            <person name="Kuo A."/>
            <person name="Liang C."/>
            <person name="Lipzen A."/>
            <person name="Lutzoni F."/>
            <person name="Magnuson J."/>
            <person name="Mondo S."/>
            <person name="Nolan M."/>
            <person name="Ohm R."/>
            <person name="Pangilinan J."/>
            <person name="Park H.-J."/>
            <person name="Ramirez L."/>
            <person name="Alfaro M."/>
            <person name="Sun H."/>
            <person name="Tritt A."/>
            <person name="Yoshinaga Y."/>
            <person name="Zwiers L.-H."/>
            <person name="Turgeon B."/>
            <person name="Goodwin S."/>
            <person name="Spatafora J."/>
            <person name="Crous P."/>
            <person name="Grigoriev I."/>
        </authorList>
    </citation>
    <scope>NUCLEOTIDE SEQUENCE</scope>
    <source>
        <strain evidence="4">CBS 121167</strain>
    </source>
</reference>
<dbReference type="PANTHER" id="PTHR24171">
    <property type="entry name" value="ANKYRIN REPEAT DOMAIN-CONTAINING PROTEIN 39-RELATED"/>
    <property type="match status" value="1"/>
</dbReference>
<dbReference type="Pfam" id="PF12796">
    <property type="entry name" value="Ank_2"/>
    <property type="match status" value="1"/>
</dbReference>
<keyword evidence="1" id="KW-0677">Repeat</keyword>
<dbReference type="SUPFAM" id="SSF48403">
    <property type="entry name" value="Ankyrin repeat"/>
    <property type="match status" value="1"/>
</dbReference>
<name>A0A6A6BCZ5_9PEZI</name>
<dbReference type="OrthoDB" id="1577640at2759"/>
<dbReference type="Pfam" id="PF00023">
    <property type="entry name" value="Ank"/>
    <property type="match status" value="1"/>
</dbReference>
<evidence type="ECO:0000313" key="5">
    <source>
        <dbReference type="Proteomes" id="UP000799438"/>
    </source>
</evidence>
<accession>A0A6A6BCZ5</accession>
<dbReference type="Proteomes" id="UP000799438">
    <property type="component" value="Unassembled WGS sequence"/>
</dbReference>
<feature type="repeat" description="ANK" evidence="3">
    <location>
        <begin position="15"/>
        <end position="47"/>
    </location>
</feature>
<dbReference type="GeneID" id="54294506"/>
<dbReference type="Pfam" id="PF13857">
    <property type="entry name" value="Ank_5"/>
    <property type="match status" value="1"/>
</dbReference>
<dbReference type="InterPro" id="IPR002110">
    <property type="entry name" value="Ankyrin_rpt"/>
</dbReference>
<gene>
    <name evidence="4" type="ORF">K452DRAFT_228990</name>
</gene>
<feature type="repeat" description="ANK" evidence="3">
    <location>
        <begin position="112"/>
        <end position="145"/>
    </location>
</feature>
<evidence type="ECO:0000313" key="4">
    <source>
        <dbReference type="EMBL" id="KAF2141165.1"/>
    </source>
</evidence>
<proteinExistence type="predicted"/>
<dbReference type="RefSeq" id="XP_033396878.1">
    <property type="nucleotide sequence ID" value="XM_033537010.1"/>
</dbReference>
<organism evidence="4 5">
    <name type="scientific">Aplosporella prunicola CBS 121167</name>
    <dbReference type="NCBI Taxonomy" id="1176127"/>
    <lineage>
        <taxon>Eukaryota</taxon>
        <taxon>Fungi</taxon>
        <taxon>Dikarya</taxon>
        <taxon>Ascomycota</taxon>
        <taxon>Pezizomycotina</taxon>
        <taxon>Dothideomycetes</taxon>
        <taxon>Dothideomycetes incertae sedis</taxon>
        <taxon>Botryosphaeriales</taxon>
        <taxon>Aplosporellaceae</taxon>
        <taxon>Aplosporella</taxon>
    </lineage>
</organism>
<dbReference type="EMBL" id="ML995487">
    <property type="protein sequence ID" value="KAF2141165.1"/>
    <property type="molecule type" value="Genomic_DNA"/>
</dbReference>
<evidence type="ECO:0000256" key="3">
    <source>
        <dbReference type="PROSITE-ProRule" id="PRU00023"/>
    </source>
</evidence>
<keyword evidence="5" id="KW-1185">Reference proteome</keyword>
<evidence type="ECO:0000256" key="2">
    <source>
        <dbReference type="ARBA" id="ARBA00023043"/>
    </source>
</evidence>
<dbReference type="PRINTS" id="PR01415">
    <property type="entry name" value="ANKYRIN"/>
</dbReference>
<dbReference type="AlphaFoldDB" id="A0A6A6BCZ5"/>
<feature type="repeat" description="ANK" evidence="3">
    <location>
        <begin position="146"/>
        <end position="174"/>
    </location>
</feature>
<keyword evidence="2 3" id="KW-0040">ANK repeat</keyword>
<evidence type="ECO:0000256" key="1">
    <source>
        <dbReference type="ARBA" id="ARBA00022737"/>
    </source>
</evidence>
<protein>
    <submittedName>
        <fullName evidence="4">Uncharacterized protein</fullName>
    </submittedName>
</protein>
<dbReference type="SMART" id="SM00248">
    <property type="entry name" value="ANK"/>
    <property type="match status" value="5"/>
</dbReference>
<dbReference type="PROSITE" id="PS50297">
    <property type="entry name" value="ANK_REP_REGION"/>
    <property type="match status" value="3"/>
</dbReference>
<dbReference type="Gene3D" id="1.25.40.20">
    <property type="entry name" value="Ankyrin repeat-containing domain"/>
    <property type="match status" value="2"/>
</dbReference>
<feature type="non-terminal residue" evidence="4">
    <location>
        <position position="174"/>
    </location>
</feature>
<dbReference type="PROSITE" id="PS50088">
    <property type="entry name" value="ANK_REPEAT"/>
    <property type="match status" value="3"/>
</dbReference>
<sequence>MERGTSIKSILQRGSDRTPLHYASEHGHADAIRVLIARGADITARAKGGKTPLHVAGGDEEVVEALISLGSDMTAEDDTGATPLHTLAMAGQTAGIRTLLDARCPAHSIDKAQSTPLHLACRRPNNASAVSTLLSAGAYVNAPDAEGVRPLHEACQYGNVELIQLLATAGADLE</sequence>